<dbReference type="SUPFAM" id="SSF52799">
    <property type="entry name" value="(Phosphotyrosine protein) phosphatases II"/>
    <property type="match status" value="1"/>
</dbReference>
<proteinExistence type="inferred from homology"/>
<dbReference type="Pfam" id="PF00782">
    <property type="entry name" value="DSPc"/>
    <property type="match status" value="1"/>
</dbReference>
<keyword evidence="3" id="KW-0560">Oxidoreductase</keyword>
<protein>
    <recommendedName>
        <fullName evidence="4">Tyrosine-protein phosphatase domain-containing protein</fullName>
    </recommendedName>
</protein>
<dbReference type="InterPro" id="IPR052178">
    <property type="entry name" value="Sec_Metab_Biosynth_SDR"/>
</dbReference>
<dbReference type="InterPro" id="IPR036291">
    <property type="entry name" value="NAD(P)-bd_dom_sf"/>
</dbReference>
<keyword evidence="6" id="KW-1185">Reference proteome</keyword>
<dbReference type="Proteomes" id="UP000298327">
    <property type="component" value="Unassembled WGS sequence"/>
</dbReference>
<dbReference type="GO" id="GO:0016491">
    <property type="term" value="F:oxidoreductase activity"/>
    <property type="evidence" value="ECO:0007669"/>
    <property type="project" value="UniProtKB-KW"/>
</dbReference>
<dbReference type="CDD" id="cd05233">
    <property type="entry name" value="SDR_c"/>
    <property type="match status" value="1"/>
</dbReference>
<dbReference type="InterPro" id="IPR020422">
    <property type="entry name" value="TYR_PHOSPHATASE_DUAL_dom"/>
</dbReference>
<evidence type="ECO:0000313" key="5">
    <source>
        <dbReference type="EMBL" id="TFY66375.1"/>
    </source>
</evidence>
<dbReference type="AlphaFoldDB" id="A0A4Y9YVQ0"/>
<dbReference type="Gene3D" id="3.40.50.720">
    <property type="entry name" value="NAD(P)-binding Rossmann-like Domain"/>
    <property type="match status" value="1"/>
</dbReference>
<dbReference type="Gene3D" id="3.90.190.10">
    <property type="entry name" value="Protein tyrosine phosphatase superfamily"/>
    <property type="match status" value="1"/>
</dbReference>
<evidence type="ECO:0000256" key="3">
    <source>
        <dbReference type="ARBA" id="ARBA00023002"/>
    </source>
</evidence>
<dbReference type="SUPFAM" id="SSF51735">
    <property type="entry name" value="NAD(P)-binding Rossmann-fold domains"/>
    <property type="match status" value="1"/>
</dbReference>
<dbReference type="InterPro" id="IPR000340">
    <property type="entry name" value="Dual-sp_phosphatase_cat-dom"/>
</dbReference>
<dbReference type="PRINTS" id="PR00081">
    <property type="entry name" value="GDHRDH"/>
</dbReference>
<name>A0A4Y9YVQ0_9AGAM</name>
<feature type="domain" description="Tyrosine-protein phosphatase" evidence="4">
    <location>
        <begin position="616"/>
        <end position="757"/>
    </location>
</feature>
<organism evidence="5 6">
    <name type="scientific">Dentipellis fragilis</name>
    <dbReference type="NCBI Taxonomy" id="205917"/>
    <lineage>
        <taxon>Eukaryota</taxon>
        <taxon>Fungi</taxon>
        <taxon>Dikarya</taxon>
        <taxon>Basidiomycota</taxon>
        <taxon>Agaricomycotina</taxon>
        <taxon>Agaricomycetes</taxon>
        <taxon>Russulales</taxon>
        <taxon>Hericiaceae</taxon>
        <taxon>Dentipellis</taxon>
    </lineage>
</organism>
<evidence type="ECO:0000259" key="4">
    <source>
        <dbReference type="PROSITE" id="PS50054"/>
    </source>
</evidence>
<dbReference type="EMBL" id="SEOQ01000253">
    <property type="protein sequence ID" value="TFY66375.1"/>
    <property type="molecule type" value="Genomic_DNA"/>
</dbReference>
<gene>
    <name evidence="5" type="ORF">EVG20_g4717</name>
</gene>
<dbReference type="CDD" id="cd14498">
    <property type="entry name" value="DSP"/>
    <property type="match status" value="1"/>
</dbReference>
<keyword evidence="2" id="KW-0521">NADP</keyword>
<comment type="caution">
    <text evidence="5">The sequence shown here is derived from an EMBL/GenBank/DDBJ whole genome shotgun (WGS) entry which is preliminary data.</text>
</comment>
<dbReference type="InterPro" id="IPR029021">
    <property type="entry name" value="Prot-tyrosine_phosphatase-like"/>
</dbReference>
<evidence type="ECO:0000313" key="6">
    <source>
        <dbReference type="Proteomes" id="UP000298327"/>
    </source>
</evidence>
<dbReference type="Pfam" id="PF13561">
    <property type="entry name" value="adh_short_C2"/>
    <property type="match status" value="1"/>
</dbReference>
<accession>A0A4Y9YVQ0</accession>
<evidence type="ECO:0000256" key="2">
    <source>
        <dbReference type="ARBA" id="ARBA00022857"/>
    </source>
</evidence>
<sequence>MFFRPSFELSMYGKTQAASLARPKLFYPGPLRHRKSTETMQYSGMSRSRVRAIIEDELFIGYHCEDIFSRSFAARRSTYIISARSEPLPSEMLQPQNTHIDDDSTLSREAVVAAAYLIHSRQMSTTEAMDLIHRGTLRSRSDLSYTYISLLYRLADNWASPGHVLCQQLVLFAQIYSPRRRLEFVRRLLAERIKRSTGECNTISIVEFTMANTLKIQSLFNVEGRVAVVTGGGAGGLGALMAEGLVTNGVKVYICGRREHTLKTQTEKLDAISPGKSRYIVADITNKGDIENLVKFVEKEDDTLDILVHNAAVTYFEKPANHRDSLETIQAAFKASDSENWKTMITANTWAPYMLTASFLHMLGRAASKGEGRGSVIIIGSGGTQTWNSFLPFEGYISTRAAQEHIAVLMASKLRQHKIRVNILSVGSFKSDTYPPLPGSVIPLQRAGSAEDLAGTIIYLSSAAGSYITAQRVSVDGGLHLIVNGPESFLPVSEVRLIVAITSIRVIGSSRYRSTNGLFTTLTGKFSIGLMHRRILVILELAVALVKMADSEQNDLLRDAFELAAIGCFVITAQNATIVATVHYECHLLWTRSTMPLPVGAAVDQGYLTQMVLWSNIDTIIDGRLFLGSLPVAESIYSLEQHRITHVLSVCTESIPQRPYIFHMQVPVEDDERANLLGWFPSTCQFIENAMQSGGVVLVHSLHGISRAAAVVAAYLMFKMGFNSYGAQYAVHGCRPYVKPNDGFKEQLRTFESFLFTEANCNPIQQGHSCPRWSMKSTLQQ</sequence>
<dbReference type="InterPro" id="IPR002347">
    <property type="entry name" value="SDR_fam"/>
</dbReference>
<dbReference type="GO" id="GO:0140096">
    <property type="term" value="F:catalytic activity, acting on a protein"/>
    <property type="evidence" value="ECO:0007669"/>
    <property type="project" value="UniProtKB-ARBA"/>
</dbReference>
<reference evidence="5 6" key="1">
    <citation type="submission" date="2019-02" db="EMBL/GenBank/DDBJ databases">
        <title>Genome sequencing of the rare red list fungi Dentipellis fragilis.</title>
        <authorList>
            <person name="Buettner E."/>
            <person name="Kellner H."/>
        </authorList>
    </citation>
    <scope>NUCLEOTIDE SEQUENCE [LARGE SCALE GENOMIC DNA]</scope>
    <source>
        <strain evidence="5 6">DSM 105465</strain>
    </source>
</reference>
<dbReference type="PANTHER" id="PTHR43618">
    <property type="entry name" value="7-ALPHA-HYDROXYSTEROID DEHYDROGENASE"/>
    <property type="match status" value="1"/>
</dbReference>
<dbReference type="PROSITE" id="PS50054">
    <property type="entry name" value="TYR_PHOSPHATASE_DUAL"/>
    <property type="match status" value="1"/>
</dbReference>
<dbReference type="OrthoDB" id="3819888at2759"/>
<comment type="similarity">
    <text evidence="1">Belongs to the short-chain dehydrogenases/reductases (SDR) family.</text>
</comment>
<dbReference type="PANTHER" id="PTHR43618:SF8">
    <property type="entry name" value="7ALPHA-HYDROXYSTEROID DEHYDROGENASE"/>
    <property type="match status" value="1"/>
</dbReference>
<dbReference type="STRING" id="205917.A0A4Y9YVQ0"/>
<dbReference type="SMART" id="SM00195">
    <property type="entry name" value="DSPc"/>
    <property type="match status" value="1"/>
</dbReference>
<evidence type="ECO:0000256" key="1">
    <source>
        <dbReference type="ARBA" id="ARBA00006484"/>
    </source>
</evidence>